<dbReference type="PANTHER" id="PTHR35526:SF3">
    <property type="entry name" value="ANTI-SIGMA-F FACTOR RSBW"/>
    <property type="match status" value="1"/>
</dbReference>
<keyword evidence="1" id="KW-0723">Serine/threonine-protein kinase</keyword>
<gene>
    <name evidence="3" type="ORF">HEK616_29790</name>
</gene>
<dbReference type="Proteomes" id="UP001059597">
    <property type="component" value="Chromosome"/>
</dbReference>
<protein>
    <recommendedName>
        <fullName evidence="2">Histidine kinase/HSP90-like ATPase domain-containing protein</fullName>
    </recommendedName>
</protein>
<evidence type="ECO:0000259" key="2">
    <source>
        <dbReference type="Pfam" id="PF13581"/>
    </source>
</evidence>
<name>A0ABM7ZSZ4_STRNI</name>
<evidence type="ECO:0000313" key="3">
    <source>
        <dbReference type="EMBL" id="BDM69492.1"/>
    </source>
</evidence>
<reference evidence="3" key="1">
    <citation type="submission" date="2022-06" db="EMBL/GenBank/DDBJ databases">
        <title>Complete genome sequence of Streptomyces nigrescens HEK616.</title>
        <authorList>
            <person name="Asamizu S."/>
            <person name="Onaka H."/>
        </authorList>
    </citation>
    <scope>NUCLEOTIDE SEQUENCE</scope>
    <source>
        <strain evidence="3">HEK616</strain>
    </source>
</reference>
<dbReference type="SUPFAM" id="SSF55874">
    <property type="entry name" value="ATPase domain of HSP90 chaperone/DNA topoisomerase II/histidine kinase"/>
    <property type="match status" value="1"/>
</dbReference>
<accession>A0ABM7ZSZ4</accession>
<dbReference type="PANTHER" id="PTHR35526">
    <property type="entry name" value="ANTI-SIGMA-F FACTOR RSBW-RELATED"/>
    <property type="match status" value="1"/>
</dbReference>
<organism evidence="3 4">
    <name type="scientific">Streptomyces nigrescens</name>
    <dbReference type="NCBI Taxonomy" id="1920"/>
    <lineage>
        <taxon>Bacteria</taxon>
        <taxon>Bacillati</taxon>
        <taxon>Actinomycetota</taxon>
        <taxon>Actinomycetes</taxon>
        <taxon>Kitasatosporales</taxon>
        <taxon>Streptomycetaceae</taxon>
        <taxon>Streptomyces</taxon>
    </lineage>
</organism>
<dbReference type="EMBL" id="AP026073">
    <property type="protein sequence ID" value="BDM69492.1"/>
    <property type="molecule type" value="Genomic_DNA"/>
</dbReference>
<keyword evidence="1" id="KW-0808">Transferase</keyword>
<keyword evidence="1" id="KW-0418">Kinase</keyword>
<keyword evidence="4" id="KW-1185">Reference proteome</keyword>
<evidence type="ECO:0000313" key="4">
    <source>
        <dbReference type="Proteomes" id="UP001059597"/>
    </source>
</evidence>
<dbReference type="Pfam" id="PF13581">
    <property type="entry name" value="HATPase_c_2"/>
    <property type="match status" value="1"/>
</dbReference>
<dbReference type="CDD" id="cd16936">
    <property type="entry name" value="HATPase_RsbW-like"/>
    <property type="match status" value="1"/>
</dbReference>
<dbReference type="InterPro" id="IPR036890">
    <property type="entry name" value="HATPase_C_sf"/>
</dbReference>
<sequence length="162" mass="16876">MARLEDDTNEVILLSSTTARHHGTTPSAPSPSAQVTTLARRPRAAATARDITRKFLAGLRPPVDDGAADAVVLVVCELVTNSVRHAAGSSCSLRLAVCGDALAVGVTDASCRPPVGRAPDVDGDTGGFGWPMVQRLAIATSVCLTDQGKTVHALIPCRRRAR</sequence>
<proteinExistence type="predicted"/>
<feature type="domain" description="Histidine kinase/HSP90-like ATPase" evidence="2">
    <location>
        <begin position="40"/>
        <end position="152"/>
    </location>
</feature>
<dbReference type="InterPro" id="IPR003594">
    <property type="entry name" value="HATPase_dom"/>
</dbReference>
<dbReference type="Gene3D" id="3.30.565.10">
    <property type="entry name" value="Histidine kinase-like ATPase, C-terminal domain"/>
    <property type="match status" value="1"/>
</dbReference>
<evidence type="ECO:0000256" key="1">
    <source>
        <dbReference type="ARBA" id="ARBA00022527"/>
    </source>
</evidence>
<dbReference type="InterPro" id="IPR050267">
    <property type="entry name" value="Anti-sigma-factor_SerPK"/>
</dbReference>